<comment type="similarity">
    <text evidence="1">Belongs to the peptidase C2 family.</text>
</comment>
<feature type="domain" description="Calpain catalytic" evidence="4">
    <location>
        <begin position="570"/>
        <end position="646"/>
    </location>
</feature>
<dbReference type="GO" id="GO:0004198">
    <property type="term" value="F:calcium-dependent cysteine-type endopeptidase activity"/>
    <property type="evidence" value="ECO:0007669"/>
    <property type="project" value="InterPro"/>
</dbReference>
<evidence type="ECO:0000259" key="4">
    <source>
        <dbReference type="PROSITE" id="PS50203"/>
    </source>
</evidence>
<accession>A0A0M0K5R4</accession>
<feature type="transmembrane region" description="Helical" evidence="3">
    <location>
        <begin position="238"/>
        <end position="269"/>
    </location>
</feature>
<keyword evidence="6" id="KW-1185">Reference proteome</keyword>
<dbReference type="InterPro" id="IPR025196">
    <property type="entry name" value="DUF4126"/>
</dbReference>
<proteinExistence type="inferred from homology"/>
<dbReference type="InterPro" id="IPR000169">
    <property type="entry name" value="Pept_cys_AS"/>
</dbReference>
<dbReference type="OrthoDB" id="424753at2759"/>
<feature type="transmembrane region" description="Helical" evidence="3">
    <location>
        <begin position="157"/>
        <end position="183"/>
    </location>
</feature>
<name>A0A0M0K5R4_9EUKA</name>
<feature type="non-terminal residue" evidence="5">
    <location>
        <position position="651"/>
    </location>
</feature>
<feature type="transmembrane region" description="Helical" evidence="3">
    <location>
        <begin position="58"/>
        <end position="77"/>
    </location>
</feature>
<gene>
    <name evidence="5" type="ORF">Ctob_009410</name>
</gene>
<dbReference type="Pfam" id="PF13548">
    <property type="entry name" value="DUF4126"/>
    <property type="match status" value="1"/>
</dbReference>
<evidence type="ECO:0000256" key="2">
    <source>
        <dbReference type="PROSITE-ProRule" id="PRU00239"/>
    </source>
</evidence>
<dbReference type="Pfam" id="PF00648">
    <property type="entry name" value="Peptidase_C2"/>
    <property type="match status" value="1"/>
</dbReference>
<organism evidence="5 6">
    <name type="scientific">Chrysochromulina tobinii</name>
    <dbReference type="NCBI Taxonomy" id="1460289"/>
    <lineage>
        <taxon>Eukaryota</taxon>
        <taxon>Haptista</taxon>
        <taxon>Haptophyta</taxon>
        <taxon>Prymnesiophyceae</taxon>
        <taxon>Prymnesiales</taxon>
        <taxon>Chrysochromulinaceae</taxon>
        <taxon>Chrysochromulina</taxon>
    </lineage>
</organism>
<keyword evidence="3" id="KW-1133">Transmembrane helix</keyword>
<dbReference type="PROSITE" id="PS00139">
    <property type="entry name" value="THIOL_PROTEASE_CYS"/>
    <property type="match status" value="1"/>
</dbReference>
<dbReference type="SUPFAM" id="SSF54001">
    <property type="entry name" value="Cysteine proteinases"/>
    <property type="match status" value="1"/>
</dbReference>
<sequence>MPIETLVYKWAVQYALSTVLSSQSGVRAFTPALILSLMAMVNPDVIELDSSMQWLRHPAAAAVFCVLAVLEIVAEFVPAVDHVLHQIMTFVHPVTGIMIAIAPKLGDETVTGFVQAPMAIFDGGTVALIFHLIKLLLRLSGCGCLSPVIAAIETTVVVLAVPLAILFGVLALVLAVAVLLAIVRWLVHTCVQTGHGIEEALFGPPNNPARRTLNYMRREHLVLNLAVRRRNKGLERPVRVLLLLAVLLFQLYMPRATVAIVLIVGLVLWRAEVRLGSEHVRTPAQVGVDYVSAIVFALCVFEPMELFVLHRCCVALNAPAPSIGGQIEAATSGAAVLAAASRIESPTPPFSAPHLAQDVHQLKRQSLACNALDALARLLIGSRSDAARHETLRDPRMAPLVRCAAAPSVCRADGEVAALDMQSARTVAVSLTALGTLCSADAVFCAQQGVARSADAASALGPLRDAAAQLVGRAETLAWHMELQDAVASRWAARRLLGARASTDRLNERTCRLPYDFVPGLIALPSADASLNQPYLPSLATLVSSLSADALASQIQFEQQALMTADGRKMYHDDTFVPSIALEGTKHDAEPIWVPASRLGGKDEPPMPLFWTVDSGDLKQGAVGDCWLIAAVSCLANYPEEIEALFFGHGA</sequence>
<dbReference type="PROSITE" id="PS50203">
    <property type="entry name" value="CALPAIN_CAT"/>
    <property type="match status" value="1"/>
</dbReference>
<dbReference type="Proteomes" id="UP000037460">
    <property type="component" value="Unassembled WGS sequence"/>
</dbReference>
<dbReference type="GO" id="GO:0006508">
    <property type="term" value="P:proteolysis"/>
    <property type="evidence" value="ECO:0007669"/>
    <property type="project" value="InterPro"/>
</dbReference>
<evidence type="ECO:0000313" key="6">
    <source>
        <dbReference type="Proteomes" id="UP000037460"/>
    </source>
</evidence>
<keyword evidence="3" id="KW-0472">Membrane</keyword>
<comment type="caution">
    <text evidence="2">Lacks conserved residue(s) required for the propagation of feature annotation.</text>
</comment>
<comment type="caution">
    <text evidence="5">The sequence shown here is derived from an EMBL/GenBank/DDBJ whole genome shotgun (WGS) entry which is preliminary data.</text>
</comment>
<keyword evidence="3" id="KW-0812">Transmembrane</keyword>
<evidence type="ECO:0000256" key="1">
    <source>
        <dbReference type="ARBA" id="ARBA00007623"/>
    </source>
</evidence>
<dbReference type="InterPro" id="IPR038765">
    <property type="entry name" value="Papain-like_cys_pep_sf"/>
</dbReference>
<dbReference type="InterPro" id="IPR001300">
    <property type="entry name" value="Peptidase_C2_calpain_cat"/>
</dbReference>
<dbReference type="AlphaFoldDB" id="A0A0M0K5R4"/>
<reference evidence="6" key="1">
    <citation type="journal article" date="2015" name="PLoS Genet.">
        <title>Genome Sequence and Transcriptome Analyses of Chrysochromulina tobin: Metabolic Tools for Enhanced Algal Fitness in the Prominent Order Prymnesiales (Haptophyceae).</title>
        <authorList>
            <person name="Hovde B.T."/>
            <person name="Deodato C.R."/>
            <person name="Hunsperger H.M."/>
            <person name="Ryken S.A."/>
            <person name="Yost W."/>
            <person name="Jha R.K."/>
            <person name="Patterson J."/>
            <person name="Monnat R.J. Jr."/>
            <person name="Barlow S.B."/>
            <person name="Starkenburg S.R."/>
            <person name="Cattolico R.A."/>
        </authorList>
    </citation>
    <scope>NUCLEOTIDE SEQUENCE</scope>
    <source>
        <strain evidence="6">CCMP291</strain>
    </source>
</reference>
<evidence type="ECO:0000256" key="3">
    <source>
        <dbReference type="SAM" id="Phobius"/>
    </source>
</evidence>
<dbReference type="EMBL" id="JWZX01001297">
    <property type="protein sequence ID" value="KOO34201.1"/>
    <property type="molecule type" value="Genomic_DNA"/>
</dbReference>
<protein>
    <recommendedName>
        <fullName evidence="4">Calpain catalytic domain-containing protein</fullName>
    </recommendedName>
</protein>
<evidence type="ECO:0000313" key="5">
    <source>
        <dbReference type="EMBL" id="KOO34201.1"/>
    </source>
</evidence>
<feature type="transmembrane region" description="Helical" evidence="3">
    <location>
        <begin position="114"/>
        <end position="137"/>
    </location>
</feature>